<evidence type="ECO:0000256" key="3">
    <source>
        <dbReference type="ARBA" id="ARBA00022833"/>
    </source>
</evidence>
<feature type="transmembrane region" description="Helical" evidence="5">
    <location>
        <begin position="386"/>
        <end position="403"/>
    </location>
</feature>
<dbReference type="PANTHER" id="PTHR46158:SF1">
    <property type="entry name" value="RING_U-BOX SUPERFAMILY PROTEIN"/>
    <property type="match status" value="1"/>
</dbReference>
<dbReference type="InterPro" id="IPR011016">
    <property type="entry name" value="Znf_RING-CH"/>
</dbReference>
<reference evidence="7 8" key="1">
    <citation type="submission" date="2024-01" db="EMBL/GenBank/DDBJ databases">
        <title>Genome assemblies of Stephania.</title>
        <authorList>
            <person name="Yang L."/>
        </authorList>
    </citation>
    <scope>NUCLEOTIDE SEQUENCE [LARGE SCALE GENOMIC DNA]</scope>
    <source>
        <strain evidence="7">YNDBR</strain>
        <tissue evidence="7">Leaf</tissue>
    </source>
</reference>
<feature type="transmembrane region" description="Helical" evidence="5">
    <location>
        <begin position="415"/>
        <end position="434"/>
    </location>
</feature>
<feature type="domain" description="RING-CH-type" evidence="6">
    <location>
        <begin position="267"/>
        <end position="329"/>
    </location>
</feature>
<feature type="compositionally biased region" description="Low complexity" evidence="4">
    <location>
        <begin position="89"/>
        <end position="104"/>
    </location>
</feature>
<keyword evidence="5" id="KW-0812">Transmembrane</keyword>
<feature type="compositionally biased region" description="Low complexity" evidence="4">
    <location>
        <begin position="129"/>
        <end position="139"/>
    </location>
</feature>
<feature type="region of interest" description="Disordered" evidence="4">
    <location>
        <begin position="1"/>
        <end position="47"/>
    </location>
</feature>
<dbReference type="Pfam" id="PF12906">
    <property type="entry name" value="RINGv"/>
    <property type="match status" value="1"/>
</dbReference>
<dbReference type="InterPro" id="IPR013083">
    <property type="entry name" value="Znf_RING/FYVE/PHD"/>
</dbReference>
<feature type="region of interest" description="Disordered" evidence="4">
    <location>
        <begin position="71"/>
        <end position="146"/>
    </location>
</feature>
<name>A0AAP0Q624_9MAGN</name>
<proteinExistence type="predicted"/>
<feature type="compositionally biased region" description="Basic and acidic residues" evidence="4">
    <location>
        <begin position="497"/>
        <end position="511"/>
    </location>
</feature>
<keyword evidence="5" id="KW-0472">Membrane</keyword>
<dbReference type="AlphaFoldDB" id="A0AAP0Q624"/>
<keyword evidence="3" id="KW-0862">Zinc</keyword>
<feature type="transmembrane region" description="Helical" evidence="5">
    <location>
        <begin position="440"/>
        <end position="467"/>
    </location>
</feature>
<feature type="region of interest" description="Disordered" evidence="4">
    <location>
        <begin position="486"/>
        <end position="519"/>
    </location>
</feature>
<protein>
    <recommendedName>
        <fullName evidence="6">RING-CH-type domain-containing protein</fullName>
    </recommendedName>
</protein>
<feature type="compositionally biased region" description="Polar residues" evidence="4">
    <location>
        <begin position="19"/>
        <end position="42"/>
    </location>
</feature>
<organism evidence="7 8">
    <name type="scientific">Stephania yunnanensis</name>
    <dbReference type="NCBI Taxonomy" id="152371"/>
    <lineage>
        <taxon>Eukaryota</taxon>
        <taxon>Viridiplantae</taxon>
        <taxon>Streptophyta</taxon>
        <taxon>Embryophyta</taxon>
        <taxon>Tracheophyta</taxon>
        <taxon>Spermatophyta</taxon>
        <taxon>Magnoliopsida</taxon>
        <taxon>Ranunculales</taxon>
        <taxon>Menispermaceae</taxon>
        <taxon>Menispermoideae</taxon>
        <taxon>Cissampelideae</taxon>
        <taxon>Stephania</taxon>
    </lineage>
</organism>
<evidence type="ECO:0000313" key="8">
    <source>
        <dbReference type="Proteomes" id="UP001420932"/>
    </source>
</evidence>
<dbReference type="SUPFAM" id="SSF57850">
    <property type="entry name" value="RING/U-box"/>
    <property type="match status" value="1"/>
</dbReference>
<evidence type="ECO:0000256" key="2">
    <source>
        <dbReference type="ARBA" id="ARBA00022771"/>
    </source>
</evidence>
<keyword evidence="2" id="KW-0863">Zinc-finger</keyword>
<evidence type="ECO:0000313" key="7">
    <source>
        <dbReference type="EMBL" id="KAK9168850.1"/>
    </source>
</evidence>
<keyword evidence="1" id="KW-0479">Metal-binding</keyword>
<dbReference type="GO" id="GO:0008270">
    <property type="term" value="F:zinc ion binding"/>
    <property type="evidence" value="ECO:0007669"/>
    <property type="project" value="UniProtKB-KW"/>
</dbReference>
<gene>
    <name evidence="7" type="ORF">Syun_000990</name>
</gene>
<keyword evidence="5" id="KW-1133">Transmembrane helix</keyword>
<dbReference type="EMBL" id="JBBNAF010000001">
    <property type="protein sequence ID" value="KAK9168850.1"/>
    <property type="molecule type" value="Genomic_DNA"/>
</dbReference>
<keyword evidence="8" id="KW-1185">Reference proteome</keyword>
<evidence type="ECO:0000256" key="4">
    <source>
        <dbReference type="SAM" id="MobiDB-lite"/>
    </source>
</evidence>
<dbReference type="Gene3D" id="3.30.40.10">
    <property type="entry name" value="Zinc/RING finger domain, C3HC4 (zinc finger)"/>
    <property type="match status" value="1"/>
</dbReference>
<accession>A0AAP0Q624</accession>
<feature type="compositionally biased region" description="Basic and acidic residues" evidence="4">
    <location>
        <begin position="1"/>
        <end position="16"/>
    </location>
</feature>
<evidence type="ECO:0000256" key="1">
    <source>
        <dbReference type="ARBA" id="ARBA00022723"/>
    </source>
</evidence>
<evidence type="ECO:0000256" key="5">
    <source>
        <dbReference type="SAM" id="Phobius"/>
    </source>
</evidence>
<dbReference type="PANTHER" id="PTHR46158">
    <property type="entry name" value="OS02G0165000 PROTEIN"/>
    <property type="match status" value="1"/>
</dbReference>
<comment type="caution">
    <text evidence="7">The sequence shown here is derived from an EMBL/GenBank/DDBJ whole genome shotgun (WGS) entry which is preliminary data.</text>
</comment>
<dbReference type="PROSITE" id="PS51292">
    <property type="entry name" value="ZF_RING_CH"/>
    <property type="match status" value="1"/>
</dbReference>
<dbReference type="SMART" id="SM00744">
    <property type="entry name" value="RINGv"/>
    <property type="match status" value="1"/>
</dbReference>
<evidence type="ECO:0000259" key="6">
    <source>
        <dbReference type="PROSITE" id="PS51292"/>
    </source>
</evidence>
<dbReference type="CDD" id="cd16495">
    <property type="entry name" value="RING_CH-C4HC3_MARCH"/>
    <property type="match status" value="1"/>
</dbReference>
<feature type="compositionally biased region" description="Polar residues" evidence="4">
    <location>
        <begin position="71"/>
        <end position="80"/>
    </location>
</feature>
<dbReference type="Proteomes" id="UP001420932">
    <property type="component" value="Unassembled WGS sequence"/>
</dbReference>
<sequence>MASEDVKCLPERRHGDGVVSSSTQETGNSAGITEETPSLQQRQHGDIVLNIPSKSLEESYADIVRMNMSQTLGASQSNKPRVNCPPLPSLRTGGLSSSSSSRGKSSIKSRIPRITFKHQNDSTSEIDKASNAAKEASSAGLREKTSISRSSSLTKLFTSTIRRTSSLPVTMTEHSKQESVQEESMLEPMISTILIVVFQEKGTDTHIPRSLSVPMNKKSGSIRRVDSLGSVFRVIPSTPNVMLRRCGTSNITTSTMDAENDDPDGEDIPAEEAVCRICLVELGEGSDTFKLECSCKGELALAHQACAVKWFTVKGNKNCDVCKQEVQNLPVTLLRIQNGNAQGNGLHQMAVQQYRIWQEVPVLVIVSMLAYFCFLEQLLVSKMGTGAIAIALPFSCILGLLASMTSSTMVIRRFVWLYASIQFGLVVLFAHIFYSSLHVQAVLSILLSTFAGFGLAMSGNSIIVEFLRWRMERRLYSRERQLAEQFHHSRNTQQNENEPRDQRGTETEITRTQEGAESV</sequence>